<evidence type="ECO:0000259" key="7">
    <source>
        <dbReference type="Pfam" id="PF14322"/>
    </source>
</evidence>
<evidence type="ECO:0000313" key="9">
    <source>
        <dbReference type="Proteomes" id="UP000010433"/>
    </source>
</evidence>
<evidence type="ECO:0000259" key="6">
    <source>
        <dbReference type="Pfam" id="PF07980"/>
    </source>
</evidence>
<reference evidence="8 9" key="1">
    <citation type="submission" date="2012-05" db="EMBL/GenBank/DDBJ databases">
        <authorList>
            <person name="Weinstock G."/>
            <person name="Sodergren E."/>
            <person name="Lobos E.A."/>
            <person name="Fulton L."/>
            <person name="Fulton R."/>
            <person name="Courtney L."/>
            <person name="Fronick C."/>
            <person name="O'Laughlin M."/>
            <person name="Godfrey J."/>
            <person name="Wilson R.M."/>
            <person name="Miner T."/>
            <person name="Farmer C."/>
            <person name="Delehaunty K."/>
            <person name="Cordes M."/>
            <person name="Minx P."/>
            <person name="Tomlinson C."/>
            <person name="Chen J."/>
            <person name="Wollam A."/>
            <person name="Pepin K.H."/>
            <person name="Bhonagiri V."/>
            <person name="Zhang X."/>
            <person name="Suruliraj S."/>
            <person name="Warren W."/>
            <person name="Mitreva M."/>
            <person name="Mardis E.R."/>
            <person name="Wilson R.K."/>
        </authorList>
    </citation>
    <scope>NUCLEOTIDE SEQUENCE [LARGE SCALE GENOMIC DNA]</scope>
    <source>
        <strain evidence="8 9">F0055</strain>
    </source>
</reference>
<keyword evidence="5" id="KW-0998">Cell outer membrane</keyword>
<dbReference type="GO" id="GO:0009279">
    <property type="term" value="C:cell outer membrane"/>
    <property type="evidence" value="ECO:0007669"/>
    <property type="project" value="UniProtKB-SubCell"/>
</dbReference>
<dbReference type="EMBL" id="AMEP01000095">
    <property type="protein sequence ID" value="EKX99827.1"/>
    <property type="molecule type" value="Genomic_DNA"/>
</dbReference>
<dbReference type="Proteomes" id="UP000010433">
    <property type="component" value="Unassembled WGS sequence"/>
</dbReference>
<keyword evidence="9" id="KW-1185">Reference proteome</keyword>
<dbReference type="PATRIC" id="fig|1127699.3.peg.1350"/>
<evidence type="ECO:0000256" key="3">
    <source>
        <dbReference type="ARBA" id="ARBA00022729"/>
    </source>
</evidence>
<dbReference type="Gene3D" id="1.25.40.390">
    <property type="match status" value="1"/>
</dbReference>
<feature type="domain" description="SusD-like N-terminal" evidence="7">
    <location>
        <begin position="109"/>
        <end position="239"/>
    </location>
</feature>
<accession>L1N8Y8</accession>
<organism evidence="8 9">
    <name type="scientific">Hoylesella saccharolytica F0055</name>
    <dbReference type="NCBI Taxonomy" id="1127699"/>
    <lineage>
        <taxon>Bacteria</taxon>
        <taxon>Pseudomonadati</taxon>
        <taxon>Bacteroidota</taxon>
        <taxon>Bacteroidia</taxon>
        <taxon>Bacteroidales</taxon>
        <taxon>Prevotellaceae</taxon>
        <taxon>Hoylesella</taxon>
    </lineage>
</organism>
<evidence type="ECO:0000256" key="5">
    <source>
        <dbReference type="ARBA" id="ARBA00023237"/>
    </source>
</evidence>
<comment type="similarity">
    <text evidence="2">Belongs to the SusD family.</text>
</comment>
<dbReference type="CDD" id="cd08977">
    <property type="entry name" value="SusD"/>
    <property type="match status" value="1"/>
</dbReference>
<sequence>MKLYQTRNIMKRYIKGVFTATVISILSVSCSDFLNEPIRGRQDLDNYYTAEDECKQQITGCYQALFFDDWWQIQKFYVCGDMCTDDEWMGNTTQDPGEYRDVAHYTGNTINAGNCCQNFWQYRYKGILRCNIAIQRIADVNFNDVALRARYIAEAKALRAFMYLDLVKNFGGVPLVLGLKMPSEVKGITRATKEATYAQIEKDLLEAISDLPKRAEYASADLGRITSGAAKGLLAKAYLYQGKYQEAELLLQDLCKRGSFGGQTPEYKLLANFADVWSMNHNNSEESLFEVQTNSNLTYNLGERISVVTGSRDDSGWSWGLPTSNLEQAFKAAGDSIRLLYTIIKDGATLVPGDDTYSAAKPYRISADKHKSARCNMKLYIPKSKRPEPYDAPHIPLNYRLLRYADVLLMYAEVENALNNDSEAQWALNQVRARVNLAPVMATGTQLRNAIRLERRLELALENNRLYDLRRWKDDNGKTAIQNLMGPNGSFVQYNLNISTDKYEKTNQKENSNKGYAFREGRDELFPIPNSEITMSEGSIQQNPLY</sequence>
<dbReference type="SUPFAM" id="SSF48452">
    <property type="entry name" value="TPR-like"/>
    <property type="match status" value="1"/>
</dbReference>
<keyword evidence="3" id="KW-0732">Signal</keyword>
<dbReference type="Pfam" id="PF07980">
    <property type="entry name" value="SusD_RagB"/>
    <property type="match status" value="1"/>
</dbReference>
<dbReference type="InterPro" id="IPR012944">
    <property type="entry name" value="SusD_RagB_dom"/>
</dbReference>
<dbReference type="InterPro" id="IPR033985">
    <property type="entry name" value="SusD-like_N"/>
</dbReference>
<comment type="caution">
    <text evidence="8">The sequence shown here is derived from an EMBL/GenBank/DDBJ whole genome shotgun (WGS) entry which is preliminary data.</text>
</comment>
<evidence type="ECO:0000313" key="8">
    <source>
        <dbReference type="EMBL" id="EKX99827.1"/>
    </source>
</evidence>
<dbReference type="AlphaFoldDB" id="L1N8Y8"/>
<comment type="subcellular location">
    <subcellularLocation>
        <location evidence="1">Cell outer membrane</location>
    </subcellularLocation>
</comment>
<dbReference type="PROSITE" id="PS51257">
    <property type="entry name" value="PROKAR_LIPOPROTEIN"/>
    <property type="match status" value="1"/>
</dbReference>
<dbReference type="HOGENOM" id="CLU_015553_1_3_10"/>
<protein>
    <submittedName>
        <fullName evidence="8">SusD family protein</fullName>
    </submittedName>
</protein>
<evidence type="ECO:0000256" key="2">
    <source>
        <dbReference type="ARBA" id="ARBA00006275"/>
    </source>
</evidence>
<proteinExistence type="inferred from homology"/>
<keyword evidence="4" id="KW-0472">Membrane</keyword>
<dbReference type="InterPro" id="IPR011990">
    <property type="entry name" value="TPR-like_helical_dom_sf"/>
</dbReference>
<dbReference type="Pfam" id="PF14322">
    <property type="entry name" value="SusD-like_3"/>
    <property type="match status" value="1"/>
</dbReference>
<gene>
    <name evidence="8" type="ORF">HMPREF9151_01467</name>
</gene>
<name>L1N8Y8_9BACT</name>
<evidence type="ECO:0000256" key="1">
    <source>
        <dbReference type="ARBA" id="ARBA00004442"/>
    </source>
</evidence>
<dbReference type="STRING" id="1127699.HMPREF9151_01467"/>
<evidence type="ECO:0000256" key="4">
    <source>
        <dbReference type="ARBA" id="ARBA00023136"/>
    </source>
</evidence>
<feature type="domain" description="RagB/SusD" evidence="6">
    <location>
        <begin position="394"/>
        <end position="546"/>
    </location>
</feature>